<reference evidence="12 13" key="1">
    <citation type="submission" date="2019-06" db="EMBL/GenBank/DDBJ databases">
        <title>Sequencing the genomes of 1000 actinobacteria strains.</title>
        <authorList>
            <person name="Klenk H.-P."/>
        </authorList>
    </citation>
    <scope>NUCLEOTIDE SEQUENCE [LARGE SCALE GENOMIC DNA]</scope>
    <source>
        <strain evidence="12 13">DSM 26477</strain>
    </source>
</reference>
<dbReference type="Gene3D" id="1.20.5.1930">
    <property type="match status" value="1"/>
</dbReference>
<evidence type="ECO:0000256" key="3">
    <source>
        <dbReference type="ARBA" id="ARBA00022553"/>
    </source>
</evidence>
<evidence type="ECO:0000313" key="13">
    <source>
        <dbReference type="Proteomes" id="UP000317998"/>
    </source>
</evidence>
<dbReference type="Gene3D" id="3.30.565.10">
    <property type="entry name" value="Histidine kinase-like ATPase, C-terminal domain"/>
    <property type="match status" value="1"/>
</dbReference>
<evidence type="ECO:0000313" key="12">
    <source>
        <dbReference type="EMBL" id="TQL47435.1"/>
    </source>
</evidence>
<keyword evidence="9" id="KW-1133">Transmembrane helix</keyword>
<keyword evidence="3" id="KW-0597">Phosphoprotein</keyword>
<keyword evidence="5" id="KW-0547">Nucleotide-binding</keyword>
<evidence type="ECO:0000256" key="4">
    <source>
        <dbReference type="ARBA" id="ARBA00022679"/>
    </source>
</evidence>
<accession>A0A542YH51</accession>
<feature type="transmembrane region" description="Helical" evidence="9">
    <location>
        <begin position="212"/>
        <end position="233"/>
    </location>
</feature>
<dbReference type="InterPro" id="IPR011712">
    <property type="entry name" value="Sig_transdc_His_kin_sub3_dim/P"/>
</dbReference>
<keyword evidence="9" id="KW-0472">Membrane</keyword>
<dbReference type="PANTHER" id="PTHR24421">
    <property type="entry name" value="NITRATE/NITRITE SENSOR PROTEIN NARX-RELATED"/>
    <property type="match status" value="1"/>
</dbReference>
<dbReference type="SUPFAM" id="SSF55874">
    <property type="entry name" value="ATPase domain of HSP90 chaperone/DNA topoisomerase II/histidine kinase"/>
    <property type="match status" value="1"/>
</dbReference>
<dbReference type="AlphaFoldDB" id="A0A542YH51"/>
<evidence type="ECO:0000256" key="7">
    <source>
        <dbReference type="ARBA" id="ARBA00022840"/>
    </source>
</evidence>
<dbReference type="PANTHER" id="PTHR24421:SF10">
    <property type="entry name" value="NITRATE_NITRITE SENSOR PROTEIN NARQ"/>
    <property type="match status" value="1"/>
</dbReference>
<evidence type="ECO:0000256" key="9">
    <source>
        <dbReference type="SAM" id="Phobius"/>
    </source>
</evidence>
<evidence type="ECO:0000256" key="1">
    <source>
        <dbReference type="ARBA" id="ARBA00000085"/>
    </source>
</evidence>
<feature type="transmembrane region" description="Helical" evidence="9">
    <location>
        <begin position="181"/>
        <end position="200"/>
    </location>
</feature>
<evidence type="ECO:0000259" key="10">
    <source>
        <dbReference type="Pfam" id="PF07730"/>
    </source>
</evidence>
<dbReference type="GO" id="GO:0005524">
    <property type="term" value="F:ATP binding"/>
    <property type="evidence" value="ECO:0007669"/>
    <property type="project" value="UniProtKB-KW"/>
</dbReference>
<evidence type="ECO:0000256" key="2">
    <source>
        <dbReference type="ARBA" id="ARBA00012438"/>
    </source>
</evidence>
<dbReference type="CDD" id="cd16917">
    <property type="entry name" value="HATPase_UhpB-NarQ-NarX-like"/>
    <property type="match status" value="1"/>
</dbReference>
<comment type="catalytic activity">
    <reaction evidence="1">
        <text>ATP + protein L-histidine = ADP + protein N-phospho-L-histidine.</text>
        <dbReference type="EC" id="2.7.13.3"/>
    </reaction>
</comment>
<dbReference type="OrthoDB" id="227596at2"/>
<keyword evidence="6 12" id="KW-0418">Kinase</keyword>
<gene>
    <name evidence="12" type="ORF">FB562_0495</name>
</gene>
<feature type="transmembrane region" description="Helical" evidence="9">
    <location>
        <begin position="156"/>
        <end position="174"/>
    </location>
</feature>
<comment type="caution">
    <text evidence="12">The sequence shown here is derived from an EMBL/GenBank/DDBJ whole genome shotgun (WGS) entry which is preliminary data.</text>
</comment>
<evidence type="ECO:0000256" key="6">
    <source>
        <dbReference type="ARBA" id="ARBA00022777"/>
    </source>
</evidence>
<dbReference type="Proteomes" id="UP000317998">
    <property type="component" value="Unassembled WGS sequence"/>
</dbReference>
<dbReference type="Pfam" id="PF07730">
    <property type="entry name" value="HisKA_3"/>
    <property type="match status" value="1"/>
</dbReference>
<proteinExistence type="predicted"/>
<keyword evidence="7" id="KW-0067">ATP-binding</keyword>
<sequence length="450" mass="46675">MFSSVLGYPEPPTDVPGILTDSGDFFVSASAAEARPAASCACAHTPYGCRAGRSRLGAVRMLSGARRVADASIFDPWRAAGSLQKNIVGAVLFAAVALIPALGAYGVEFGDMPPRPSDLFAVLLTLAQCLPLAMRVNRPGISLVLVSSAFAAHQLLGYPPTIAGLGLFVAVYSVGRHQREWRAVVAGLGIVGYVGLAVAMSLSGSPDQPFDFATFFVVVAAAWAVGAGARALAVSRLAQQRLLAEAALSEERARIARELHDIVTHHVTAMVVQADAAQFIAPPPSGRLGESLAAISGTGRRALGELRYLLGTIDPGEPVSLPLAGSVEEIVATASSLGMPVSLVETGEPRELAGSVRLAMYRVVQESLTNARKHAPGSLSTVNIHHGTDAITVEVMTAPASSPVPGRFRAGRGIRGLEARVGLLGGELYAGPGTDGGFRVTAHIPTRSEQ</sequence>
<dbReference type="GO" id="GO:0016020">
    <property type="term" value="C:membrane"/>
    <property type="evidence" value="ECO:0007669"/>
    <property type="project" value="InterPro"/>
</dbReference>
<dbReference type="GO" id="GO:0000155">
    <property type="term" value="F:phosphorelay sensor kinase activity"/>
    <property type="evidence" value="ECO:0007669"/>
    <property type="project" value="InterPro"/>
</dbReference>
<keyword evidence="8" id="KW-0902">Two-component regulatory system</keyword>
<feature type="domain" description="DUF7134" evidence="11">
    <location>
        <begin position="93"/>
        <end position="230"/>
    </location>
</feature>
<protein>
    <recommendedName>
        <fullName evidence="2">histidine kinase</fullName>
        <ecNumber evidence="2">2.7.13.3</ecNumber>
    </recommendedName>
</protein>
<dbReference type="EMBL" id="VFOM01000001">
    <property type="protein sequence ID" value="TQL47435.1"/>
    <property type="molecule type" value="Genomic_DNA"/>
</dbReference>
<feature type="domain" description="Signal transduction histidine kinase subgroup 3 dimerisation and phosphoacceptor" evidence="10">
    <location>
        <begin position="251"/>
        <end position="316"/>
    </location>
</feature>
<name>A0A542YH51_9MICO</name>
<dbReference type="InterPro" id="IPR050482">
    <property type="entry name" value="Sensor_HK_TwoCompSys"/>
</dbReference>
<evidence type="ECO:0000259" key="11">
    <source>
        <dbReference type="Pfam" id="PF23539"/>
    </source>
</evidence>
<evidence type="ECO:0000256" key="8">
    <source>
        <dbReference type="ARBA" id="ARBA00023012"/>
    </source>
</evidence>
<keyword evidence="13" id="KW-1185">Reference proteome</keyword>
<feature type="transmembrane region" description="Helical" evidence="9">
    <location>
        <begin position="87"/>
        <end position="107"/>
    </location>
</feature>
<dbReference type="GO" id="GO:0046983">
    <property type="term" value="F:protein dimerization activity"/>
    <property type="evidence" value="ECO:0007669"/>
    <property type="project" value="InterPro"/>
</dbReference>
<organism evidence="12 13">
    <name type="scientific">Homoserinimonas aerilata</name>
    <dbReference type="NCBI Taxonomy" id="1162970"/>
    <lineage>
        <taxon>Bacteria</taxon>
        <taxon>Bacillati</taxon>
        <taxon>Actinomycetota</taxon>
        <taxon>Actinomycetes</taxon>
        <taxon>Micrococcales</taxon>
        <taxon>Microbacteriaceae</taxon>
        <taxon>Homoserinimonas</taxon>
    </lineage>
</organism>
<dbReference type="EC" id="2.7.13.3" evidence="2"/>
<dbReference type="InterPro" id="IPR036890">
    <property type="entry name" value="HATPase_C_sf"/>
</dbReference>
<evidence type="ECO:0000256" key="5">
    <source>
        <dbReference type="ARBA" id="ARBA00022741"/>
    </source>
</evidence>
<dbReference type="InterPro" id="IPR055558">
    <property type="entry name" value="DUF7134"/>
</dbReference>
<keyword evidence="9" id="KW-0812">Transmembrane</keyword>
<keyword evidence="4" id="KW-0808">Transferase</keyword>
<dbReference type="Pfam" id="PF23539">
    <property type="entry name" value="DUF7134"/>
    <property type="match status" value="1"/>
</dbReference>